<feature type="domain" description="Serine aminopeptidase S33" evidence="2">
    <location>
        <begin position="100"/>
        <end position="344"/>
    </location>
</feature>
<evidence type="ECO:0000256" key="1">
    <source>
        <dbReference type="SAM" id="MobiDB-lite"/>
    </source>
</evidence>
<dbReference type="Proteomes" id="UP000660262">
    <property type="component" value="Unassembled WGS sequence"/>
</dbReference>
<name>A0A830HLG5_9CHLO</name>
<sequence>MASSSVPASSSASSANASSGEEAASAAIPHACAIFLPAPVYAPKPTSSSPATQHARLLGKVTTNAENNMAAKTNSSSQKLKQNRLYVQRIAPAATSNITPRGVYVFIHGLGEHCSRYGELLTTLANDETTQLDVVTGDLSGHGRSDGPRAYCEKFEDWIEDACAFVEYAVSTTKAPPGSPVFVHGQSMGGLIATYVALRNQARFQRGGVVLTSAALDVEWTLTLKFQAQIGALLSMLTPSLEIVPAVRPEDMSKDPEMVKDYVNDPLNTVGNTKARTGQEVLSAFRALVALTPQFEVPLLALHGTSDHCTSISAVERFVANCGSMDKEMKRFEGLYHTMLHEPERQDVLNTIVSWSSRRLTAPNPRL</sequence>
<reference evidence="3" key="1">
    <citation type="submission" date="2020-10" db="EMBL/GenBank/DDBJ databases">
        <title>Unveiling of a novel bifunctional photoreceptor, Dualchrome1, isolated from a cosmopolitan green alga.</title>
        <authorList>
            <person name="Suzuki S."/>
            <person name="Kawachi M."/>
        </authorList>
    </citation>
    <scope>NUCLEOTIDE SEQUENCE</scope>
    <source>
        <strain evidence="3">NIES 2893</strain>
    </source>
</reference>
<feature type="region of interest" description="Disordered" evidence="1">
    <location>
        <begin position="1"/>
        <end position="20"/>
    </location>
</feature>
<dbReference type="PANTHER" id="PTHR11614">
    <property type="entry name" value="PHOSPHOLIPASE-RELATED"/>
    <property type="match status" value="1"/>
</dbReference>
<gene>
    <name evidence="3" type="ORF">PPROV_000460400</name>
</gene>
<proteinExistence type="predicted"/>
<dbReference type="OrthoDB" id="2498029at2759"/>
<evidence type="ECO:0000259" key="2">
    <source>
        <dbReference type="Pfam" id="PF12146"/>
    </source>
</evidence>
<keyword evidence="4" id="KW-1185">Reference proteome</keyword>
<dbReference type="InterPro" id="IPR029058">
    <property type="entry name" value="AB_hydrolase_fold"/>
</dbReference>
<evidence type="ECO:0000313" key="4">
    <source>
        <dbReference type="Proteomes" id="UP000660262"/>
    </source>
</evidence>
<dbReference type="SUPFAM" id="SSF53474">
    <property type="entry name" value="alpha/beta-Hydrolases"/>
    <property type="match status" value="1"/>
</dbReference>
<dbReference type="EMBL" id="BNJQ01000011">
    <property type="protein sequence ID" value="GHP05857.1"/>
    <property type="molecule type" value="Genomic_DNA"/>
</dbReference>
<organism evidence="3 4">
    <name type="scientific">Pycnococcus provasolii</name>
    <dbReference type="NCBI Taxonomy" id="41880"/>
    <lineage>
        <taxon>Eukaryota</taxon>
        <taxon>Viridiplantae</taxon>
        <taxon>Chlorophyta</taxon>
        <taxon>Pseudoscourfieldiophyceae</taxon>
        <taxon>Pseudoscourfieldiales</taxon>
        <taxon>Pycnococcaceae</taxon>
        <taxon>Pycnococcus</taxon>
    </lineage>
</organism>
<dbReference type="AlphaFoldDB" id="A0A830HLG5"/>
<comment type="caution">
    <text evidence="3">The sequence shown here is derived from an EMBL/GenBank/DDBJ whole genome shotgun (WGS) entry which is preliminary data.</text>
</comment>
<dbReference type="Gene3D" id="3.40.50.1820">
    <property type="entry name" value="alpha/beta hydrolase"/>
    <property type="match status" value="1"/>
</dbReference>
<dbReference type="InterPro" id="IPR022742">
    <property type="entry name" value="Hydrolase_4"/>
</dbReference>
<dbReference type="InterPro" id="IPR051044">
    <property type="entry name" value="MAG_DAG_Lipase"/>
</dbReference>
<evidence type="ECO:0000313" key="3">
    <source>
        <dbReference type="EMBL" id="GHP05857.1"/>
    </source>
</evidence>
<protein>
    <recommendedName>
        <fullName evidence="2">Serine aminopeptidase S33 domain-containing protein</fullName>
    </recommendedName>
</protein>
<accession>A0A830HLG5</accession>
<dbReference type="Pfam" id="PF12146">
    <property type="entry name" value="Hydrolase_4"/>
    <property type="match status" value="1"/>
</dbReference>
<dbReference type="FunFam" id="3.40.50.1820:FF:000117">
    <property type="entry name" value="Monoglyceride lipase, putative"/>
    <property type="match status" value="1"/>
</dbReference>